<evidence type="ECO:0000256" key="2">
    <source>
        <dbReference type="SAM" id="MobiDB-lite"/>
    </source>
</evidence>
<dbReference type="Pfam" id="PF14735">
    <property type="entry name" value="HAUS4"/>
    <property type="match status" value="1"/>
</dbReference>
<evidence type="ECO:0000256" key="1">
    <source>
        <dbReference type="SAM" id="Coils"/>
    </source>
</evidence>
<gene>
    <name evidence="3" type="ORF">PISL3812_09320</name>
</gene>
<evidence type="ECO:0000313" key="4">
    <source>
        <dbReference type="Proteomes" id="UP000054383"/>
    </source>
</evidence>
<feature type="coiled-coil region" evidence="1">
    <location>
        <begin position="274"/>
        <end position="305"/>
    </location>
</feature>
<dbReference type="Proteomes" id="UP000054383">
    <property type="component" value="Unassembled WGS sequence"/>
</dbReference>
<name>A0A0U1M9E6_TALIS</name>
<protein>
    <submittedName>
        <fullName evidence="3">Uncharacterized protein</fullName>
    </submittedName>
</protein>
<feature type="region of interest" description="Disordered" evidence="2">
    <location>
        <begin position="148"/>
        <end position="183"/>
    </location>
</feature>
<reference evidence="3 4" key="1">
    <citation type="submission" date="2015-04" db="EMBL/GenBank/DDBJ databases">
        <authorList>
            <person name="Syromyatnikov M.Y."/>
            <person name="Popov V.N."/>
        </authorList>
    </citation>
    <scope>NUCLEOTIDE SEQUENCE [LARGE SCALE GENOMIC DNA]</scope>
    <source>
        <strain evidence="3">WF-38-12</strain>
    </source>
</reference>
<feature type="compositionally biased region" description="Polar residues" evidence="2">
    <location>
        <begin position="164"/>
        <end position="181"/>
    </location>
</feature>
<accession>A0A0U1M9E6</accession>
<dbReference type="OMA" id="SNLRTWA"/>
<organism evidence="3 4">
    <name type="scientific">Talaromyces islandicus</name>
    <name type="common">Penicillium islandicum</name>
    <dbReference type="NCBI Taxonomy" id="28573"/>
    <lineage>
        <taxon>Eukaryota</taxon>
        <taxon>Fungi</taxon>
        <taxon>Dikarya</taxon>
        <taxon>Ascomycota</taxon>
        <taxon>Pezizomycotina</taxon>
        <taxon>Eurotiomycetes</taxon>
        <taxon>Eurotiomycetidae</taxon>
        <taxon>Eurotiales</taxon>
        <taxon>Trichocomaceae</taxon>
        <taxon>Talaromyces</taxon>
        <taxon>Talaromyces sect. Islandici</taxon>
    </lineage>
</organism>
<proteinExistence type="predicted"/>
<keyword evidence="4" id="KW-1185">Reference proteome</keyword>
<keyword evidence="1" id="KW-0175">Coiled coil</keyword>
<dbReference type="GO" id="GO:0051225">
    <property type="term" value="P:spindle assembly"/>
    <property type="evidence" value="ECO:0007669"/>
    <property type="project" value="InterPro"/>
</dbReference>
<dbReference type="OrthoDB" id="66964at2759"/>
<dbReference type="STRING" id="28573.A0A0U1M9E6"/>
<dbReference type="AlphaFoldDB" id="A0A0U1M9E6"/>
<dbReference type="InterPro" id="IPR029327">
    <property type="entry name" value="HAUS4"/>
</dbReference>
<dbReference type="GO" id="GO:0070652">
    <property type="term" value="C:HAUS complex"/>
    <property type="evidence" value="ECO:0007669"/>
    <property type="project" value="InterPro"/>
</dbReference>
<evidence type="ECO:0000313" key="3">
    <source>
        <dbReference type="EMBL" id="CRG92263.1"/>
    </source>
</evidence>
<sequence>MIPPCDPTILDKNPQFKKLHQHLTTNLLSPNGTTRADEADPARKDVAEGLRDLQIRLAKRDILKSATRRVALDSQGGLPKELQENNSIISLFLDSASTAVSDEDAASLLERDIEVFLNNTHILAAHISQNVTSDIEALRSIADEATNYSTADNQGNRPRKRIRPSSTARSNTQPQLSSQLADRTRQLRELQISTLPASRRQMAVTAAGVLAARAQVIERTVVLLERTKHGVLSRATKAQADHLATVAEGMNGKAQVMKLEALTTIYTPETTAALEDYRKHLRDTHKRLEEKQNIAVQTLEEYEKVGARLGNDDQLVSGPMADIARRYGALVKEVDAVKTDLSRLRM</sequence>
<dbReference type="EMBL" id="CVMT01000012">
    <property type="protein sequence ID" value="CRG92263.1"/>
    <property type="molecule type" value="Genomic_DNA"/>
</dbReference>